<dbReference type="PANTHER" id="PTHR17985">
    <property type="entry name" value="SER/THR-RICH PROTEIN T10 IN DGCR REGION"/>
    <property type="match status" value="1"/>
</dbReference>
<proteinExistence type="predicted"/>
<organism evidence="1 2">
    <name type="scientific">Mesonia algae</name>
    <dbReference type="NCBI Taxonomy" id="213248"/>
    <lineage>
        <taxon>Bacteria</taxon>
        <taxon>Pseudomonadati</taxon>
        <taxon>Bacteroidota</taxon>
        <taxon>Flavobacteriia</taxon>
        <taxon>Flavobacteriales</taxon>
        <taxon>Flavobacteriaceae</taxon>
        <taxon>Mesonia</taxon>
    </lineage>
</organism>
<dbReference type="Proteomes" id="UP000249542">
    <property type="component" value="Unassembled WGS sequence"/>
</dbReference>
<accession>A0A2W7IJS4</accession>
<comment type="caution">
    <text evidence="1">The sequence shown here is derived from an EMBL/GenBank/DDBJ whole genome shotgun (WGS) entry which is preliminary data.</text>
</comment>
<protein>
    <submittedName>
        <fullName evidence="1">Transport and Golgi organization protein 2</fullName>
    </submittedName>
</protein>
<dbReference type="EMBL" id="QKYV01000007">
    <property type="protein sequence ID" value="PZW38783.1"/>
    <property type="molecule type" value="Genomic_DNA"/>
</dbReference>
<dbReference type="PANTHER" id="PTHR17985:SF8">
    <property type="entry name" value="TRANSPORT AND GOLGI ORGANIZATION PROTEIN 2 HOMOLOG"/>
    <property type="match status" value="1"/>
</dbReference>
<name>A0A2W7IJS4_9FLAO</name>
<evidence type="ECO:0000313" key="2">
    <source>
        <dbReference type="Proteomes" id="UP000249542"/>
    </source>
</evidence>
<dbReference type="InterPro" id="IPR008551">
    <property type="entry name" value="TANGO2"/>
</dbReference>
<keyword evidence="2" id="KW-1185">Reference proteome</keyword>
<dbReference type="AlphaFoldDB" id="A0A2W7IJS4"/>
<reference evidence="1 2" key="1">
    <citation type="submission" date="2018-06" db="EMBL/GenBank/DDBJ databases">
        <title>Genomic Encyclopedia of Archaeal and Bacterial Type Strains, Phase II (KMG-II): from individual species to whole genera.</title>
        <authorList>
            <person name="Goeker M."/>
        </authorList>
    </citation>
    <scope>NUCLEOTIDE SEQUENCE [LARGE SCALE GENOMIC DNA]</scope>
    <source>
        <strain evidence="1 2">DSM 15361</strain>
    </source>
</reference>
<dbReference type="Pfam" id="PF05742">
    <property type="entry name" value="TANGO2"/>
    <property type="match status" value="1"/>
</dbReference>
<dbReference type="RefSeq" id="WP_111541723.1">
    <property type="nucleotide sequence ID" value="NZ_QKYV01000007.1"/>
</dbReference>
<evidence type="ECO:0000313" key="1">
    <source>
        <dbReference type="EMBL" id="PZW38783.1"/>
    </source>
</evidence>
<sequence length="232" mass="27431">MCTLTFFPLKAEDHSFVFTSNRDESINRPTLAPKHYMEDEIDLWFPKDEIAGGTWVGVSSRQRLVCLMNGGFEAHQRKSQYNMSRGVVVKEALKTENIEHFFENFNLTEVEPFTLINIEFKSDLRIFKWVWDGEQKHLFNEQVKPQIWSASMTYDQIQRKSREKYWQEFLKSHDDVSEKEILNFHHQKEGDLIIDRGILKTTSITQVVIKPNQKLIKFEDLKNNEISKLEIS</sequence>
<gene>
    <name evidence="1" type="ORF">LX95_02447</name>
</gene>